<feature type="region of interest" description="Disordered" evidence="1">
    <location>
        <begin position="163"/>
        <end position="231"/>
    </location>
</feature>
<feature type="compositionally biased region" description="Polar residues" evidence="1">
    <location>
        <begin position="327"/>
        <end position="350"/>
    </location>
</feature>
<feature type="compositionally biased region" description="Low complexity" evidence="1">
    <location>
        <begin position="811"/>
        <end position="826"/>
    </location>
</feature>
<feature type="compositionally biased region" description="Low complexity" evidence="1">
    <location>
        <begin position="763"/>
        <end position="776"/>
    </location>
</feature>
<feature type="compositionally biased region" description="Polar residues" evidence="1">
    <location>
        <begin position="495"/>
        <end position="504"/>
    </location>
</feature>
<gene>
    <name evidence="2" type="ORF">CGOC_LOCUS718</name>
</gene>
<proteinExistence type="predicted"/>
<feature type="compositionally biased region" description="Polar residues" evidence="1">
    <location>
        <begin position="430"/>
        <end position="441"/>
    </location>
</feature>
<feature type="compositionally biased region" description="Basic and acidic residues" evidence="1">
    <location>
        <begin position="566"/>
        <end position="575"/>
    </location>
</feature>
<evidence type="ECO:0000313" key="3">
    <source>
        <dbReference type="Proteomes" id="UP000271889"/>
    </source>
</evidence>
<feature type="compositionally biased region" description="Basic and acidic residues" evidence="1">
    <location>
        <begin position="509"/>
        <end position="519"/>
    </location>
</feature>
<accession>A0A3P6RW86</accession>
<evidence type="ECO:0000313" key="2">
    <source>
        <dbReference type="EMBL" id="VDK46218.1"/>
    </source>
</evidence>
<feature type="compositionally biased region" description="Polar residues" evidence="1">
    <location>
        <begin position="391"/>
        <end position="400"/>
    </location>
</feature>
<organism evidence="2 3">
    <name type="scientific">Cylicostephanus goldi</name>
    <name type="common">Nematode worm</name>
    <dbReference type="NCBI Taxonomy" id="71465"/>
    <lineage>
        <taxon>Eukaryota</taxon>
        <taxon>Metazoa</taxon>
        <taxon>Ecdysozoa</taxon>
        <taxon>Nematoda</taxon>
        <taxon>Chromadorea</taxon>
        <taxon>Rhabditida</taxon>
        <taxon>Rhabditina</taxon>
        <taxon>Rhabditomorpha</taxon>
        <taxon>Strongyloidea</taxon>
        <taxon>Strongylidae</taxon>
        <taxon>Cylicostephanus</taxon>
    </lineage>
</organism>
<feature type="compositionally biased region" description="Low complexity" evidence="1">
    <location>
        <begin position="837"/>
        <end position="851"/>
    </location>
</feature>
<feature type="compositionally biased region" description="Low complexity" evidence="1">
    <location>
        <begin position="728"/>
        <end position="738"/>
    </location>
</feature>
<name>A0A3P6RW86_CYLGO</name>
<reference evidence="2 3" key="1">
    <citation type="submission" date="2018-11" db="EMBL/GenBank/DDBJ databases">
        <authorList>
            <consortium name="Pathogen Informatics"/>
        </authorList>
    </citation>
    <scope>NUCLEOTIDE SEQUENCE [LARGE SCALE GENOMIC DNA]</scope>
</reference>
<dbReference type="EMBL" id="UYRV01001102">
    <property type="protein sequence ID" value="VDK46218.1"/>
    <property type="molecule type" value="Genomic_DNA"/>
</dbReference>
<evidence type="ECO:0000256" key="1">
    <source>
        <dbReference type="SAM" id="MobiDB-lite"/>
    </source>
</evidence>
<dbReference type="OrthoDB" id="5912995at2759"/>
<dbReference type="Proteomes" id="UP000271889">
    <property type="component" value="Unassembled WGS sequence"/>
</dbReference>
<feature type="compositionally biased region" description="Polar residues" evidence="1">
    <location>
        <begin position="184"/>
        <end position="195"/>
    </location>
</feature>
<sequence length="860" mass="86386">MLNNPTLIGLEIASGPGGGFRLTGGGAHREAFLAATVNESFSGETLSQSIHEVHNFSAGEVLVVKNKVKTNVFEMKPSEGEVGLEIVPDRGDKQGVDVHPIPPSKSSGLDLTTSAPVLTVTLPGVVSTLGGASAVTTSIPITEIPVHTFTTEAPVPTKNATSATFSHATDSHGIATPGKEIAGRTSTVASFTSHESSGEEPRTPSGTGDSTDLPDIRTLARSGSPHEDEDLIAQNTTYSAFTDIIGEVELTAEEKVTPRTGVKSSISDEGSGNDTVGQGTTLSASSSEEEIIKLLGTTSGDGKGKSGTDSISLGTPKAEGTKVIAITGTSEEAAQRRALQSGTTPLGSGETSKEPKIGDSTTDGPARASEASTGKTEPATSESTGKGKETITGSTTQAGSAQKGASAPGATSAGTSGSTSVGSTKSTLSESAETTVASAKLSTTTGSTTVGTTSEDETLTTSIETSPGRGATGAKATPTPDSEKEKARTPPKVTTEGSSSSTRSPAAGEKAETKVEKSTKATPSLEKPSENEEGLEISFVPTGKPTIPKESQKIGPTNVEGEGSGEDLKGKGKADKTSIVVNVSTASEAPSGSAGSGPLIGAEIVQFEKGEFGSISSGHVRLPGGPKVSAGTVSKTVSGTQGSESSLEAPVTEGPINGDEVGLEIVHHGGNGTAPPELGLEIGPIRPRVTSKPGKPDIITDGEPSGSQEIIDGVTPKGKGTTKAPLAGSSEISEGSGETTPSISAVEATRAPISSVTGVLEASGEPSTSSELTTTEQPDLVLSIGTTKKSDSAGTTALGEQASITTEQPDLVLSTTSTLKETSATTEQPDLVLSMGTTLRTETHTTGTATTKGSEASLEE</sequence>
<feature type="compositionally biased region" description="Polar residues" evidence="1">
    <location>
        <begin position="631"/>
        <end position="646"/>
    </location>
</feature>
<protein>
    <submittedName>
        <fullName evidence="2">Uncharacterized protein</fullName>
    </submittedName>
</protein>
<feature type="compositionally biased region" description="Low complexity" evidence="1">
    <location>
        <begin position="442"/>
        <end position="466"/>
    </location>
</feature>
<feature type="compositionally biased region" description="Polar residues" evidence="1">
    <location>
        <begin position="262"/>
        <end position="286"/>
    </location>
</feature>
<keyword evidence="3" id="KW-1185">Reference proteome</keyword>
<feature type="region of interest" description="Disordered" evidence="1">
    <location>
        <begin position="255"/>
        <end position="575"/>
    </location>
</feature>
<feature type="compositionally biased region" description="Polar residues" evidence="1">
    <location>
        <begin position="370"/>
        <end position="384"/>
    </location>
</feature>
<feature type="region of interest" description="Disordered" evidence="1">
    <location>
        <begin position="616"/>
        <end position="860"/>
    </location>
</feature>
<dbReference type="AlphaFoldDB" id="A0A3P6RW86"/>
<feature type="non-terminal residue" evidence="2">
    <location>
        <position position="860"/>
    </location>
</feature>
<feature type="compositionally biased region" description="Low complexity" evidence="1">
    <location>
        <begin position="404"/>
        <end position="429"/>
    </location>
</feature>
<feature type="compositionally biased region" description="Polar residues" evidence="1">
    <location>
        <begin position="784"/>
        <end position="795"/>
    </location>
</feature>